<dbReference type="InterPro" id="IPR029058">
    <property type="entry name" value="AB_hydrolase_fold"/>
</dbReference>
<dbReference type="OrthoDB" id="3200163at2759"/>
<evidence type="ECO:0000256" key="1">
    <source>
        <dbReference type="ARBA" id="ARBA00023180"/>
    </source>
</evidence>
<evidence type="ECO:0000313" key="5">
    <source>
        <dbReference type="Proteomes" id="UP001152888"/>
    </source>
</evidence>
<keyword evidence="2" id="KW-0732">Signal</keyword>
<comment type="caution">
    <text evidence="4">The sequence shown here is derived from an EMBL/GenBank/DDBJ whole genome shotgun (WGS) entry which is preliminary data.</text>
</comment>
<feature type="chain" id="PRO_5040364201" description="Carboxylesterase type B domain-containing protein" evidence="2">
    <location>
        <begin position="17"/>
        <end position="161"/>
    </location>
</feature>
<dbReference type="EMBL" id="CAKOFQ010007332">
    <property type="protein sequence ID" value="CAH1998487.1"/>
    <property type="molecule type" value="Genomic_DNA"/>
</dbReference>
<feature type="domain" description="Carboxylesterase type B" evidence="3">
    <location>
        <begin position="18"/>
        <end position="156"/>
    </location>
</feature>
<organism evidence="4 5">
    <name type="scientific">Acanthoscelides obtectus</name>
    <name type="common">Bean weevil</name>
    <name type="synonym">Bruchus obtectus</name>
    <dbReference type="NCBI Taxonomy" id="200917"/>
    <lineage>
        <taxon>Eukaryota</taxon>
        <taxon>Metazoa</taxon>
        <taxon>Ecdysozoa</taxon>
        <taxon>Arthropoda</taxon>
        <taxon>Hexapoda</taxon>
        <taxon>Insecta</taxon>
        <taxon>Pterygota</taxon>
        <taxon>Neoptera</taxon>
        <taxon>Endopterygota</taxon>
        <taxon>Coleoptera</taxon>
        <taxon>Polyphaga</taxon>
        <taxon>Cucujiformia</taxon>
        <taxon>Chrysomeloidea</taxon>
        <taxon>Chrysomelidae</taxon>
        <taxon>Bruchinae</taxon>
        <taxon>Bruchini</taxon>
        <taxon>Acanthoscelides</taxon>
    </lineage>
</organism>
<evidence type="ECO:0000256" key="2">
    <source>
        <dbReference type="SAM" id="SignalP"/>
    </source>
</evidence>
<name>A0A9P0PTM1_ACAOB</name>
<gene>
    <name evidence="4" type="ORF">ACAOBT_LOCUS24418</name>
</gene>
<sequence>MWRCVFLFFGVLQVNAEDPIATTNYGQVRGQTMSTYRNTTYYAYFGIPYAAPPVGRLRFQAPQPPSSWSGIRDAKTSDKICIQWLHNIGGETEDCLYLNVETPVAPGSSERLPVMVNIYGGGFLYGFAGRRPGGAGFLAEKGVVAVSFNYRVGPFGNGYFK</sequence>
<dbReference type="Gene3D" id="3.40.50.1820">
    <property type="entry name" value="alpha/beta hydrolase"/>
    <property type="match status" value="1"/>
</dbReference>
<proteinExistence type="predicted"/>
<dbReference type="InterPro" id="IPR002018">
    <property type="entry name" value="CarbesteraseB"/>
</dbReference>
<evidence type="ECO:0000313" key="4">
    <source>
        <dbReference type="EMBL" id="CAH1998487.1"/>
    </source>
</evidence>
<keyword evidence="1" id="KW-0325">Glycoprotein</keyword>
<evidence type="ECO:0000259" key="3">
    <source>
        <dbReference type="Pfam" id="PF00135"/>
    </source>
</evidence>
<dbReference type="SUPFAM" id="SSF53474">
    <property type="entry name" value="alpha/beta-Hydrolases"/>
    <property type="match status" value="1"/>
</dbReference>
<dbReference type="PANTHER" id="PTHR11559">
    <property type="entry name" value="CARBOXYLESTERASE"/>
    <property type="match status" value="1"/>
</dbReference>
<feature type="signal peptide" evidence="2">
    <location>
        <begin position="1"/>
        <end position="16"/>
    </location>
</feature>
<dbReference type="AlphaFoldDB" id="A0A9P0PTM1"/>
<reference evidence="4" key="1">
    <citation type="submission" date="2022-03" db="EMBL/GenBank/DDBJ databases">
        <authorList>
            <person name="Sayadi A."/>
        </authorList>
    </citation>
    <scope>NUCLEOTIDE SEQUENCE</scope>
</reference>
<accession>A0A9P0PTM1</accession>
<keyword evidence="5" id="KW-1185">Reference proteome</keyword>
<protein>
    <recommendedName>
        <fullName evidence="3">Carboxylesterase type B domain-containing protein</fullName>
    </recommendedName>
</protein>
<dbReference type="InterPro" id="IPR050309">
    <property type="entry name" value="Type-B_Carboxylest/Lipase"/>
</dbReference>
<dbReference type="Pfam" id="PF00135">
    <property type="entry name" value="COesterase"/>
    <property type="match status" value="1"/>
</dbReference>
<dbReference type="Proteomes" id="UP001152888">
    <property type="component" value="Unassembled WGS sequence"/>
</dbReference>